<dbReference type="EMBL" id="CAADFR010000052">
    <property type="protein sequence ID" value="VFK40079.1"/>
    <property type="molecule type" value="Genomic_DNA"/>
</dbReference>
<dbReference type="AlphaFoldDB" id="A0A450YUM1"/>
<evidence type="ECO:0000313" key="1">
    <source>
        <dbReference type="EMBL" id="VFK40079.1"/>
    </source>
</evidence>
<proteinExistence type="predicted"/>
<evidence type="ECO:0000313" key="2">
    <source>
        <dbReference type="EMBL" id="VFK45205.1"/>
    </source>
</evidence>
<name>A0A450YUM1_9GAMM</name>
<reference evidence="2" key="1">
    <citation type="submission" date="2019-02" db="EMBL/GenBank/DDBJ databases">
        <authorList>
            <person name="Gruber-Vodicka R. H."/>
            <person name="Seah K. B. B."/>
        </authorList>
    </citation>
    <scope>NUCLEOTIDE SEQUENCE</scope>
    <source>
        <strain evidence="2">BECK_S1320</strain>
        <strain evidence="1">BECK_S1321</strain>
    </source>
</reference>
<sequence length="61" mass="7208">MKILSVMKLIFAEHSEIFRCYRMPYQRGQFAEFFGFGGQGCLVFDFDEPKFPKKAGQKMEF</sequence>
<protein>
    <submittedName>
        <fullName evidence="2">Uncharacterized protein</fullName>
    </submittedName>
</protein>
<gene>
    <name evidence="2" type="ORF">BECKSD772E_GA0070983_10504</name>
    <name evidence="1" type="ORF">BECKSD772F_GA0070984_10524</name>
</gene>
<dbReference type="EMBL" id="CAADFU010000050">
    <property type="protein sequence ID" value="VFK45205.1"/>
    <property type="molecule type" value="Genomic_DNA"/>
</dbReference>
<accession>A0A450YUM1</accession>
<organism evidence="2">
    <name type="scientific">Candidatus Kentrum sp. SD</name>
    <dbReference type="NCBI Taxonomy" id="2126332"/>
    <lineage>
        <taxon>Bacteria</taxon>
        <taxon>Pseudomonadati</taxon>
        <taxon>Pseudomonadota</taxon>
        <taxon>Gammaproteobacteria</taxon>
        <taxon>Candidatus Kentrum</taxon>
    </lineage>
</organism>